<sequence length="195" mass="21872">LEQHPRVCQTRALPEGEEEGHHKSEESKVEDTPSSASAAEFMQPKSKTNAKSSQFVKATAVKSRAASKPAFRPPDFSSDPDILEEDMMEEDEEWAEIVPIGAEDIGMATLETEVLAQRCERNFPRPTGQTQPAVGIIICPSCTSREMIQRTPYDGDPKHLELICLVTGCNMSLYLFQLQEHYTRMGRFNIDNLDQ</sequence>
<evidence type="ECO:0000313" key="2">
    <source>
        <dbReference type="EMBL" id="CAK8992643.1"/>
    </source>
</evidence>
<feature type="compositionally biased region" description="Basic and acidic residues" evidence="1">
    <location>
        <begin position="19"/>
        <end position="31"/>
    </location>
</feature>
<dbReference type="EMBL" id="CAXAMM010020047">
    <property type="protein sequence ID" value="CAK9047170.1"/>
    <property type="molecule type" value="Genomic_DNA"/>
</dbReference>
<accession>A0ABP0HSF8</accession>
<dbReference type="EMBL" id="CAXAMM010001592">
    <property type="protein sequence ID" value="CAK8992643.1"/>
    <property type="molecule type" value="Genomic_DNA"/>
</dbReference>
<proteinExistence type="predicted"/>
<gene>
    <name evidence="3" type="ORF">SCF082_LOCUS26461</name>
    <name evidence="2" type="ORF">SCF082_LOCUS3172</name>
</gene>
<evidence type="ECO:0000256" key="1">
    <source>
        <dbReference type="SAM" id="MobiDB-lite"/>
    </source>
</evidence>
<feature type="non-terminal residue" evidence="2">
    <location>
        <position position="1"/>
    </location>
</feature>
<organism evidence="2 4">
    <name type="scientific">Durusdinium trenchii</name>
    <dbReference type="NCBI Taxonomy" id="1381693"/>
    <lineage>
        <taxon>Eukaryota</taxon>
        <taxon>Sar</taxon>
        <taxon>Alveolata</taxon>
        <taxon>Dinophyceae</taxon>
        <taxon>Suessiales</taxon>
        <taxon>Symbiodiniaceae</taxon>
        <taxon>Durusdinium</taxon>
    </lineage>
</organism>
<comment type="caution">
    <text evidence="2">The sequence shown here is derived from an EMBL/GenBank/DDBJ whole genome shotgun (WGS) entry which is preliminary data.</text>
</comment>
<dbReference type="Proteomes" id="UP001642464">
    <property type="component" value="Unassembled WGS sequence"/>
</dbReference>
<keyword evidence="4" id="KW-1185">Reference proteome</keyword>
<evidence type="ECO:0000313" key="3">
    <source>
        <dbReference type="EMBL" id="CAK9047170.1"/>
    </source>
</evidence>
<name>A0ABP0HSF8_9DINO</name>
<protein>
    <submittedName>
        <fullName evidence="2">Uncharacterized protein</fullName>
    </submittedName>
</protein>
<evidence type="ECO:0000313" key="4">
    <source>
        <dbReference type="Proteomes" id="UP001642464"/>
    </source>
</evidence>
<feature type="compositionally biased region" description="Polar residues" evidence="1">
    <location>
        <begin position="45"/>
        <end position="56"/>
    </location>
</feature>
<feature type="region of interest" description="Disordered" evidence="1">
    <location>
        <begin position="1"/>
        <end position="81"/>
    </location>
</feature>
<reference evidence="2 4" key="1">
    <citation type="submission" date="2024-02" db="EMBL/GenBank/DDBJ databases">
        <authorList>
            <person name="Chen Y."/>
            <person name="Shah S."/>
            <person name="Dougan E. K."/>
            <person name="Thang M."/>
            <person name="Chan C."/>
        </authorList>
    </citation>
    <scope>NUCLEOTIDE SEQUENCE [LARGE SCALE GENOMIC DNA]</scope>
</reference>